<evidence type="ECO:0000313" key="2">
    <source>
        <dbReference type="Proteomes" id="UP000660708"/>
    </source>
</evidence>
<comment type="caution">
    <text evidence="1">The sequence shown here is derived from an EMBL/GenBank/DDBJ whole genome shotgun (WGS) entry which is preliminary data.</text>
</comment>
<keyword evidence="2" id="KW-1185">Reference proteome</keyword>
<dbReference type="AlphaFoldDB" id="A0A8I0T5M3"/>
<dbReference type="RefSeq" id="WP_125251538.1">
    <property type="nucleotide sequence ID" value="NZ_AQHF01000030.1"/>
</dbReference>
<gene>
    <name evidence="1" type="ORF">PPEP_a3322</name>
</gene>
<organism evidence="1 2">
    <name type="scientific">Pseudoalteromonas peptidolytica F12-50-A1</name>
    <dbReference type="NCBI Taxonomy" id="1315280"/>
    <lineage>
        <taxon>Bacteria</taxon>
        <taxon>Pseudomonadati</taxon>
        <taxon>Pseudomonadota</taxon>
        <taxon>Gammaproteobacteria</taxon>
        <taxon>Alteromonadales</taxon>
        <taxon>Pseudoalteromonadaceae</taxon>
        <taxon>Pseudoalteromonas</taxon>
    </lineage>
</organism>
<evidence type="ECO:0000313" key="1">
    <source>
        <dbReference type="EMBL" id="MBE0348195.1"/>
    </source>
</evidence>
<sequence>MGIRTALRKELMQVDKTDLMTADDVRHYVNESLTQAKDKLSVISRFNEHHSQIQAGLPSQEQHLHHQQHHLFKDILYPKSAVETWLSRC</sequence>
<reference evidence="1 2" key="1">
    <citation type="submission" date="2015-06" db="EMBL/GenBank/DDBJ databases">
        <title>Genome sequence of Pseudoalteromonas peptidolytica.</title>
        <authorList>
            <person name="Xie B.-B."/>
            <person name="Rong J.-C."/>
            <person name="Qin Q.-L."/>
            <person name="Zhang Y.-Z."/>
        </authorList>
    </citation>
    <scope>NUCLEOTIDE SEQUENCE [LARGE SCALE GENOMIC DNA]</scope>
    <source>
        <strain evidence="1 2">F12-50-A1</strain>
    </source>
</reference>
<proteinExistence type="predicted"/>
<protein>
    <submittedName>
        <fullName evidence="1">Uncharacterized protein</fullName>
    </submittedName>
</protein>
<accession>A0A8I0T5M3</accession>
<name>A0A8I0T5M3_9GAMM</name>
<dbReference type="EMBL" id="AQHF01000030">
    <property type="protein sequence ID" value="MBE0348195.1"/>
    <property type="molecule type" value="Genomic_DNA"/>
</dbReference>
<dbReference type="Proteomes" id="UP000660708">
    <property type="component" value="Unassembled WGS sequence"/>
</dbReference>